<accession>A0A9W5PKA3</accession>
<protein>
    <submittedName>
        <fullName evidence="1">Uncharacterized protein</fullName>
    </submittedName>
</protein>
<evidence type="ECO:0000313" key="1">
    <source>
        <dbReference type="EMBL" id="EOO25119.1"/>
    </source>
</evidence>
<dbReference type="EMBL" id="AHFB01000146">
    <property type="protein sequence ID" value="EOO25119.1"/>
    <property type="molecule type" value="Genomic_DNA"/>
</dbReference>
<proteinExistence type="predicted"/>
<evidence type="ECO:0000313" key="2">
    <source>
        <dbReference type="Proteomes" id="UP000014018"/>
    </source>
</evidence>
<dbReference type="Proteomes" id="UP000014018">
    <property type="component" value="Unassembled WGS sequence"/>
</dbReference>
<dbReference type="AlphaFoldDB" id="A0A9W5PKA3"/>
<organism evidence="1 2">
    <name type="scientific">Bacillus cereus VD133</name>
    <dbReference type="NCBI Taxonomy" id="1053233"/>
    <lineage>
        <taxon>Bacteria</taxon>
        <taxon>Bacillati</taxon>
        <taxon>Bacillota</taxon>
        <taxon>Bacilli</taxon>
        <taxon>Bacillales</taxon>
        <taxon>Bacillaceae</taxon>
        <taxon>Bacillus</taxon>
        <taxon>Bacillus cereus group</taxon>
    </lineage>
</organism>
<name>A0A9W5PKA3_BACCE</name>
<reference evidence="1 2" key="1">
    <citation type="submission" date="2012-12" db="EMBL/GenBank/DDBJ databases">
        <title>The Genome Sequence of Bacillus cereus VD133.</title>
        <authorList>
            <consortium name="The Broad Institute Genome Sequencing Platform"/>
            <consortium name="The Broad Institute Genome Sequencing Center for Infectious Disease"/>
            <person name="Feldgarden M."/>
            <person name="Van der Auwera G.A."/>
            <person name="Mahillon J."/>
            <person name="Duprez V."/>
            <person name="Timmery S."/>
            <person name="Mattelet C."/>
            <person name="Dierick K."/>
            <person name="Sun M."/>
            <person name="Yu Z."/>
            <person name="Zhu L."/>
            <person name="Hu X."/>
            <person name="Shank E.B."/>
            <person name="Swiecicka I."/>
            <person name="Hansen B.M."/>
            <person name="Andrup L."/>
            <person name="Walker B."/>
            <person name="Young S.K."/>
            <person name="Zeng Q."/>
            <person name="Gargeya S."/>
            <person name="Fitzgerald M."/>
            <person name="Haas B."/>
            <person name="Abouelleil A."/>
            <person name="Alvarado L."/>
            <person name="Arachchi H.M."/>
            <person name="Berlin A.M."/>
            <person name="Chapman S.B."/>
            <person name="Dewar J."/>
            <person name="Goldberg J."/>
            <person name="Griggs A."/>
            <person name="Gujja S."/>
            <person name="Hansen M."/>
            <person name="Howarth C."/>
            <person name="Imamovic A."/>
            <person name="Larimer J."/>
            <person name="McCowan C."/>
            <person name="Murphy C."/>
            <person name="Neiman D."/>
            <person name="Pearson M."/>
            <person name="Priest M."/>
            <person name="Roberts A."/>
            <person name="Saif S."/>
            <person name="Shea T."/>
            <person name="Sisk P."/>
            <person name="Sykes S."/>
            <person name="Wortman J."/>
            <person name="Nusbaum C."/>
            <person name="Birren B."/>
        </authorList>
    </citation>
    <scope>NUCLEOTIDE SEQUENCE [LARGE SCALE GENOMIC DNA]</scope>
    <source>
        <strain evidence="1 2">VD133</strain>
    </source>
</reference>
<gene>
    <name evidence="1" type="ORF">IIU_06432</name>
</gene>
<comment type="caution">
    <text evidence="1">The sequence shown here is derived from an EMBL/GenBank/DDBJ whole genome shotgun (WGS) entry which is preliminary data.</text>
</comment>
<sequence>MFFNVKIVEKNDITGIIGSCGNCDNNKLQNFEIIITNGELRGMGGEHALGAAKKALESALNTEENLMIDPQADYSEMIERFGGKIIKINPDNTTTINPFDMCLNDDAKNREAFSYSLQNMYGFLEQHIGDNLTQYEKDELYRVFMKNNNVDNQMHIGDIYKELLERKNRGNKRLLRLIDTFGYLLIR</sequence>